<feature type="compositionally biased region" description="Polar residues" evidence="2">
    <location>
        <begin position="327"/>
        <end position="338"/>
    </location>
</feature>
<proteinExistence type="predicted"/>
<dbReference type="PANTHER" id="PTHR12243:SF69">
    <property type="entry name" value="SI:CH73-59F11.3"/>
    <property type="match status" value="1"/>
</dbReference>
<dbReference type="InParanoid" id="A0A194RE40"/>
<evidence type="ECO:0000313" key="5">
    <source>
        <dbReference type="Proteomes" id="UP000053240"/>
    </source>
</evidence>
<evidence type="ECO:0000259" key="3">
    <source>
        <dbReference type="PROSITE" id="PS51031"/>
    </source>
</evidence>
<feature type="compositionally biased region" description="Polar residues" evidence="2">
    <location>
        <begin position="280"/>
        <end position="292"/>
    </location>
</feature>
<evidence type="ECO:0000313" key="4">
    <source>
        <dbReference type="EMBL" id="KPJ14196.1"/>
    </source>
</evidence>
<dbReference type="EMBL" id="KQ460500">
    <property type="protein sequence ID" value="KPJ14196.1"/>
    <property type="molecule type" value="Genomic_DNA"/>
</dbReference>
<comment type="subcellular location">
    <subcellularLocation>
        <location evidence="1">Nucleus</location>
    </subcellularLocation>
</comment>
<reference evidence="4 5" key="1">
    <citation type="journal article" date="2015" name="Nat. Commun.">
        <title>Outbred genome sequencing and CRISPR/Cas9 gene editing in butterflies.</title>
        <authorList>
            <person name="Li X."/>
            <person name="Fan D."/>
            <person name="Zhang W."/>
            <person name="Liu G."/>
            <person name="Zhang L."/>
            <person name="Zhao L."/>
            <person name="Fang X."/>
            <person name="Chen L."/>
            <person name="Dong Y."/>
            <person name="Chen Y."/>
            <person name="Ding Y."/>
            <person name="Zhao R."/>
            <person name="Feng M."/>
            <person name="Zhu Y."/>
            <person name="Feng Y."/>
            <person name="Jiang X."/>
            <person name="Zhu D."/>
            <person name="Xiang H."/>
            <person name="Feng X."/>
            <person name="Li S."/>
            <person name="Wang J."/>
            <person name="Zhang G."/>
            <person name="Kronforst M.R."/>
            <person name="Wang W."/>
        </authorList>
    </citation>
    <scope>NUCLEOTIDE SEQUENCE [LARGE SCALE GENOMIC DNA]</scope>
    <source>
        <strain evidence="4">Ya'a_city_454_Pm</strain>
        <tissue evidence="4">Whole body</tissue>
    </source>
</reference>
<dbReference type="GO" id="GO:0003677">
    <property type="term" value="F:DNA binding"/>
    <property type="evidence" value="ECO:0007669"/>
    <property type="project" value="InterPro"/>
</dbReference>
<dbReference type="PROSITE" id="PS51031">
    <property type="entry name" value="BESS"/>
    <property type="match status" value="1"/>
</dbReference>
<evidence type="ECO:0000256" key="1">
    <source>
        <dbReference type="PROSITE-ProRule" id="PRU00371"/>
    </source>
</evidence>
<keyword evidence="1" id="KW-0539">Nucleus</keyword>
<feature type="domain" description="BESS" evidence="3">
    <location>
        <begin position="214"/>
        <end position="253"/>
    </location>
</feature>
<keyword evidence="5" id="KW-1185">Reference proteome</keyword>
<gene>
    <name evidence="4" type="ORF">RR48_06946</name>
</gene>
<dbReference type="GO" id="GO:0005634">
    <property type="term" value="C:nucleus"/>
    <property type="evidence" value="ECO:0007669"/>
    <property type="project" value="UniProtKB-SubCell"/>
</dbReference>
<protein>
    <recommendedName>
        <fullName evidence="3">BESS domain-containing protein</fullName>
    </recommendedName>
</protein>
<dbReference type="Proteomes" id="UP000053240">
    <property type="component" value="Unassembled WGS sequence"/>
</dbReference>
<dbReference type="AlphaFoldDB" id="A0A194RE40"/>
<accession>A0A194RE40</accession>
<dbReference type="InterPro" id="IPR004210">
    <property type="entry name" value="BESS_motif"/>
</dbReference>
<sequence>MLVTIPGSPAISVVEGALKTTIDQSDIIAPTDMHKIMPKPSTSAVTDELNFGIDSVISTISDAEPDIVPSPLKKHFFYKPHIKKETPKSRPKERIPTIVSGKTIELQKKWKSLKDCFNRERLKEKNSPSGSGAKPRKQYVYYKLLTFLQPLTEIRPPSRPTVTEEEENDSEGCLESFVIPKSKKLKKSDGDDDAQNKLYEILTEKLNKVTPTIQHPDQHFLLSLFPHFNSIKEEYKLDAKAEMINLLRKYNNMAQTSAYTSHYGYQSGYQSYDTTTARTSTESSVSQLINSYPSPPTPAGANVNTAGSSLQHNDNENEYNYSNDNSTQDSIITNIYSP</sequence>
<dbReference type="GO" id="GO:0006357">
    <property type="term" value="P:regulation of transcription by RNA polymerase II"/>
    <property type="evidence" value="ECO:0007669"/>
    <property type="project" value="TreeGrafter"/>
</dbReference>
<dbReference type="InterPro" id="IPR006578">
    <property type="entry name" value="MADF-dom"/>
</dbReference>
<dbReference type="Pfam" id="PF10545">
    <property type="entry name" value="MADF_DNA_bdg"/>
    <property type="match status" value="1"/>
</dbReference>
<dbReference type="STRING" id="76193.A0A194RE40"/>
<dbReference type="GO" id="GO:0005667">
    <property type="term" value="C:transcription regulator complex"/>
    <property type="evidence" value="ECO:0007669"/>
    <property type="project" value="TreeGrafter"/>
</dbReference>
<feature type="compositionally biased region" description="Polar residues" evidence="2">
    <location>
        <begin position="302"/>
        <end position="312"/>
    </location>
</feature>
<name>A0A194RE40_PAPMA</name>
<organism evidence="4 5">
    <name type="scientific">Papilio machaon</name>
    <name type="common">Old World swallowtail butterfly</name>
    <dbReference type="NCBI Taxonomy" id="76193"/>
    <lineage>
        <taxon>Eukaryota</taxon>
        <taxon>Metazoa</taxon>
        <taxon>Ecdysozoa</taxon>
        <taxon>Arthropoda</taxon>
        <taxon>Hexapoda</taxon>
        <taxon>Insecta</taxon>
        <taxon>Pterygota</taxon>
        <taxon>Neoptera</taxon>
        <taxon>Endopterygota</taxon>
        <taxon>Lepidoptera</taxon>
        <taxon>Glossata</taxon>
        <taxon>Ditrysia</taxon>
        <taxon>Papilionoidea</taxon>
        <taxon>Papilionidae</taxon>
        <taxon>Papilioninae</taxon>
        <taxon>Papilio</taxon>
    </lineage>
</organism>
<dbReference type="PANTHER" id="PTHR12243">
    <property type="entry name" value="MADF DOMAIN TRANSCRIPTION FACTOR"/>
    <property type="match status" value="1"/>
</dbReference>
<dbReference type="InterPro" id="IPR039353">
    <property type="entry name" value="TF_Adf1"/>
</dbReference>
<evidence type="ECO:0000256" key="2">
    <source>
        <dbReference type="SAM" id="MobiDB-lite"/>
    </source>
</evidence>
<feature type="region of interest" description="Disordered" evidence="2">
    <location>
        <begin position="280"/>
        <end position="338"/>
    </location>
</feature>